<dbReference type="Pfam" id="PF00028">
    <property type="entry name" value="Cadherin"/>
    <property type="match status" value="21"/>
</dbReference>
<feature type="domain" description="Cadherin" evidence="18">
    <location>
        <begin position="1773"/>
        <end position="1873"/>
    </location>
</feature>
<dbReference type="FunFam" id="2.60.40.60:FF:000020">
    <property type="entry name" value="Dachsous cadherin-related 1b"/>
    <property type="match status" value="5"/>
</dbReference>
<dbReference type="EnsemblMetazoa" id="XM_030981285">
    <property type="protein sequence ID" value="XP_030837145"/>
    <property type="gene ID" value="LOC580282"/>
</dbReference>
<dbReference type="FunFam" id="2.60.40.60:FF:000361">
    <property type="entry name" value="Protocadherin Fat"/>
    <property type="match status" value="1"/>
</dbReference>
<dbReference type="FunFam" id="2.60.40.60:FF:000035">
    <property type="entry name" value="Protocadherin Fat 3"/>
    <property type="match status" value="1"/>
</dbReference>
<feature type="compositionally biased region" description="Polar residues" evidence="16">
    <location>
        <begin position="2786"/>
        <end position="2805"/>
    </location>
</feature>
<dbReference type="GO" id="GO:0016327">
    <property type="term" value="C:apicolateral plasma membrane"/>
    <property type="evidence" value="ECO:0007669"/>
    <property type="project" value="UniProtKB-ARBA"/>
</dbReference>
<dbReference type="CDD" id="cd11304">
    <property type="entry name" value="Cadherin_repeat"/>
    <property type="match status" value="22"/>
</dbReference>
<evidence type="ECO:0000256" key="4">
    <source>
        <dbReference type="ARBA" id="ARBA00022692"/>
    </source>
</evidence>
<dbReference type="PROSITE" id="PS50268">
    <property type="entry name" value="CADHERIN_2"/>
    <property type="match status" value="22"/>
</dbReference>
<dbReference type="GeneID" id="580282"/>
<keyword evidence="11" id="KW-1015">Disulfide bond</keyword>
<dbReference type="GO" id="GO:0035332">
    <property type="term" value="P:positive regulation of hippo signaling"/>
    <property type="evidence" value="ECO:0007669"/>
    <property type="project" value="UniProtKB-ARBA"/>
</dbReference>
<reference evidence="19" key="2">
    <citation type="submission" date="2021-01" db="UniProtKB">
        <authorList>
            <consortium name="EnsemblMetazoa"/>
        </authorList>
    </citation>
    <scope>IDENTIFICATION</scope>
</reference>
<dbReference type="PROSITE" id="PS00232">
    <property type="entry name" value="CADHERIN_1"/>
    <property type="match status" value="12"/>
</dbReference>
<feature type="domain" description="Cadherin" evidence="18">
    <location>
        <begin position="724"/>
        <end position="825"/>
    </location>
</feature>
<evidence type="ECO:0000256" key="11">
    <source>
        <dbReference type="ARBA" id="ARBA00023157"/>
    </source>
</evidence>
<keyword evidence="3" id="KW-0245">EGF-like domain</keyword>
<keyword evidence="7 13" id="KW-0106">Calcium</keyword>
<feature type="region of interest" description="Disordered" evidence="16">
    <location>
        <begin position="2505"/>
        <end position="2532"/>
    </location>
</feature>
<dbReference type="PRINTS" id="PR00205">
    <property type="entry name" value="CADHERIN"/>
</dbReference>
<keyword evidence="20" id="KW-1185">Reference proteome</keyword>
<keyword evidence="5" id="KW-0732">Signal</keyword>
<feature type="domain" description="Cadherin" evidence="18">
    <location>
        <begin position="1351"/>
        <end position="1455"/>
    </location>
</feature>
<feature type="domain" description="Cadherin" evidence="18">
    <location>
        <begin position="117"/>
        <end position="203"/>
    </location>
</feature>
<dbReference type="GO" id="GO:0005886">
    <property type="term" value="C:plasma membrane"/>
    <property type="evidence" value="ECO:0000318"/>
    <property type="project" value="GO_Central"/>
</dbReference>
<dbReference type="FunFam" id="2.60.40.60:FF:000081">
    <property type="entry name" value="protocadherin Fat 4"/>
    <property type="match status" value="1"/>
</dbReference>
<evidence type="ECO:0000256" key="13">
    <source>
        <dbReference type="PROSITE-ProRule" id="PRU00043"/>
    </source>
</evidence>
<evidence type="ECO:0000256" key="1">
    <source>
        <dbReference type="ARBA" id="ARBA00004162"/>
    </source>
</evidence>
<proteinExistence type="predicted"/>
<dbReference type="GO" id="GO:0007155">
    <property type="term" value="P:cell adhesion"/>
    <property type="evidence" value="ECO:0000318"/>
    <property type="project" value="GO_Central"/>
</dbReference>
<dbReference type="InterPro" id="IPR020894">
    <property type="entry name" value="Cadherin_CS"/>
</dbReference>
<accession>A0A7M7NIW5</accession>
<dbReference type="Proteomes" id="UP000007110">
    <property type="component" value="Unassembled WGS sequence"/>
</dbReference>
<feature type="compositionally biased region" description="Polar residues" evidence="16">
    <location>
        <begin position="2512"/>
        <end position="2529"/>
    </location>
</feature>
<dbReference type="FunFam" id="2.60.40.60:FF:000104">
    <property type="entry name" value="cadherin-23 isoform X1"/>
    <property type="match status" value="1"/>
</dbReference>
<dbReference type="Gene3D" id="2.60.40.60">
    <property type="entry name" value="Cadherins"/>
    <property type="match status" value="22"/>
</dbReference>
<dbReference type="PANTHER" id="PTHR24027:SF423">
    <property type="entry name" value="PROTOCADHERIN-16"/>
    <property type="match status" value="1"/>
</dbReference>
<evidence type="ECO:0000256" key="17">
    <source>
        <dbReference type="SAM" id="Phobius"/>
    </source>
</evidence>
<evidence type="ECO:0000256" key="2">
    <source>
        <dbReference type="ARBA" id="ARBA00022475"/>
    </source>
</evidence>
<evidence type="ECO:0000256" key="12">
    <source>
        <dbReference type="ARBA" id="ARBA00023180"/>
    </source>
</evidence>
<dbReference type="GO" id="GO:0090251">
    <property type="term" value="P:protein localization involved in establishment of planar polarity"/>
    <property type="evidence" value="ECO:0007669"/>
    <property type="project" value="UniProtKB-ARBA"/>
</dbReference>
<evidence type="ECO:0000313" key="20">
    <source>
        <dbReference type="Proteomes" id="UP000007110"/>
    </source>
</evidence>
<keyword evidence="4 14" id="KW-0812">Transmembrane</keyword>
<keyword evidence="6" id="KW-0677">Repeat</keyword>
<organism evidence="19 20">
    <name type="scientific">Strongylocentrotus purpuratus</name>
    <name type="common">Purple sea urchin</name>
    <dbReference type="NCBI Taxonomy" id="7668"/>
    <lineage>
        <taxon>Eukaryota</taxon>
        <taxon>Metazoa</taxon>
        <taxon>Echinodermata</taxon>
        <taxon>Eleutherozoa</taxon>
        <taxon>Echinozoa</taxon>
        <taxon>Echinoidea</taxon>
        <taxon>Euechinoidea</taxon>
        <taxon>Echinacea</taxon>
        <taxon>Camarodonta</taxon>
        <taxon>Echinidea</taxon>
        <taxon>Strongylocentrotidae</taxon>
        <taxon>Strongylocentrotus</taxon>
    </lineage>
</organism>
<comment type="function">
    <text evidence="15">Cadherins are calcium-dependent cell adhesion proteins.</text>
</comment>
<evidence type="ECO:0000256" key="5">
    <source>
        <dbReference type="ARBA" id="ARBA00022729"/>
    </source>
</evidence>
<dbReference type="GO" id="GO:0005509">
    <property type="term" value="F:calcium ion binding"/>
    <property type="evidence" value="ECO:0007669"/>
    <property type="project" value="UniProtKB-UniRule"/>
</dbReference>
<feature type="domain" description="Cadherin" evidence="18">
    <location>
        <begin position="2084"/>
        <end position="2189"/>
    </location>
</feature>
<feature type="domain" description="Cadherin" evidence="18">
    <location>
        <begin position="517"/>
        <end position="621"/>
    </location>
</feature>
<feature type="domain" description="Cadherin" evidence="18">
    <location>
        <begin position="826"/>
        <end position="931"/>
    </location>
</feature>
<dbReference type="OrthoDB" id="6252479at2759"/>
<feature type="region of interest" description="Disordered" evidence="16">
    <location>
        <begin position="2769"/>
        <end position="2827"/>
    </location>
</feature>
<reference evidence="20" key="1">
    <citation type="submission" date="2015-02" db="EMBL/GenBank/DDBJ databases">
        <title>Genome sequencing for Strongylocentrotus purpuratus.</title>
        <authorList>
            <person name="Murali S."/>
            <person name="Liu Y."/>
            <person name="Vee V."/>
            <person name="English A."/>
            <person name="Wang M."/>
            <person name="Skinner E."/>
            <person name="Han Y."/>
            <person name="Muzny D.M."/>
            <person name="Worley K.C."/>
            <person name="Gibbs R.A."/>
        </authorList>
    </citation>
    <scope>NUCLEOTIDE SEQUENCE</scope>
</reference>
<evidence type="ECO:0000259" key="18">
    <source>
        <dbReference type="PROSITE" id="PS50268"/>
    </source>
</evidence>
<evidence type="ECO:0000256" key="15">
    <source>
        <dbReference type="RuleBase" id="RU004357"/>
    </source>
</evidence>
<dbReference type="FunFam" id="2.60.40.60:FF:000134">
    <property type="entry name" value="protocadherin Fat 4"/>
    <property type="match status" value="1"/>
</dbReference>
<evidence type="ECO:0000256" key="14">
    <source>
        <dbReference type="RuleBase" id="RU003318"/>
    </source>
</evidence>
<dbReference type="InParanoid" id="A0A7M7NIW5"/>
<dbReference type="SMART" id="SM00112">
    <property type="entry name" value="CA"/>
    <property type="match status" value="22"/>
</dbReference>
<evidence type="ECO:0000256" key="16">
    <source>
        <dbReference type="SAM" id="MobiDB-lite"/>
    </source>
</evidence>
<dbReference type="FunFam" id="2.60.40.60:FF:000181">
    <property type="entry name" value="Predicted protein"/>
    <property type="match status" value="1"/>
</dbReference>
<protein>
    <recommendedName>
        <fullName evidence="18">Cadherin domain-containing protein</fullName>
    </recommendedName>
</protein>
<feature type="domain" description="Cadherin" evidence="18">
    <location>
        <begin position="204"/>
        <end position="308"/>
    </location>
</feature>
<dbReference type="GO" id="GO:0007156">
    <property type="term" value="P:homophilic cell adhesion via plasma membrane adhesion molecules"/>
    <property type="evidence" value="ECO:0007669"/>
    <property type="project" value="InterPro"/>
</dbReference>
<dbReference type="RefSeq" id="XP_030837145.1">
    <property type="nucleotide sequence ID" value="XM_030981285.1"/>
</dbReference>
<dbReference type="InterPro" id="IPR027397">
    <property type="entry name" value="Catenin-bd_sf"/>
</dbReference>
<dbReference type="InterPro" id="IPR000233">
    <property type="entry name" value="Cadherin_Y-type_LIR"/>
</dbReference>
<dbReference type="InterPro" id="IPR002126">
    <property type="entry name" value="Cadherin-like_dom"/>
</dbReference>
<dbReference type="PANTHER" id="PTHR24027">
    <property type="entry name" value="CADHERIN-23"/>
    <property type="match status" value="1"/>
</dbReference>
<keyword evidence="10 17" id="KW-0472">Membrane</keyword>
<dbReference type="Pfam" id="PF01049">
    <property type="entry name" value="CADH_Y-type_LIR"/>
    <property type="match status" value="1"/>
</dbReference>
<dbReference type="Gene3D" id="4.10.900.10">
    <property type="entry name" value="TCF3-CBD (Catenin binding domain)"/>
    <property type="match status" value="1"/>
</dbReference>
<sequence length="2827" mass="307046">MGIELPPRRTENGTPSLQSVAKYVNYRTYLDVNGTYWDQNVLVEYSFFEDLSGTWKIFQLGVKSDIIALTEILNEKGFIIIPALDLLNSFTYCTYMYIYVRSSCIYNFLSFPSSYHLQVNATDPDEGSAGQVTYSPSTDLVPTPSQFSINPLTGDLCVISRLDRDAGQEEYNFAVKATDGGGLMSHAFVRVILEDINDNVPVFTSLNYRGHIEYDAALGTDVKLVVAEDRDAREFGRVTYTIDSSTNDGTFAINQTTGLITLVGSLDWVQHPVYTLEVIATDGGGRTSANHAQVTITVAGPDTSPPEFESSSYAFSVQENAAQDLVGAVKAGHIDPGITFPITYTLTSGDPNDFFRINTTSGEIFTRGSGPDHEQQAFVLITIQAASGMPPTYDDVQVNITVIDVNDNVPQFMAQTARTSIPESTGIGSSIYVATAMDLDSGDNGLVRYRLTSNPGNTFRIVEATGEIILNKEVSYNDQLSFEVDIQAYDAGEPSLEGSLTLTVIILDVNDNGPVFTMGFYPVSILENLPISTPVVQVEATDNDRGANALITYTLTPNNDSPYFAVFPREGWLYTRQVLDRELKSTFTLTIMASDSGSPPQNSSATVQVTVVDANDNAPHFTKKSYHFHINENLPAGTEVDRVEAVDPDLGPNGQVTYTLSPSGDFTIDEEGVIRTTHPLDREAAYSYRLIIRAVDGGNPALSSSATVYINVNDLNDNAPVFSQDRTYQASVREEQPAGEFVAWIIATDTDSGVLGNISYSLIDSSPKFIIDSSGVISTAAAIDREDESYYTLTVLAQDGGNPPMQATASVRVRILDLNDNVPIAAMSAYIFTADENIQPPTVVGVVSASDMDVGDNGKIYYYITEGNDFDVWDVNHSSGEVYNVRVVDYEMAAHYTLTIIAQDNNVPQTHSTSISVTINILDQNDNTPDFDQDLIYLTLQENVGINHVLWTVSATDADSGANGLIRYTILTEQDFFAVDEYTGTLRTIQNVDHEINHVFLLVIQAQDQAINVSARRAATSTVEVRIYDSNDNNPVFVSRSSTDVMEDEPVGFNVIHIIATDEDSGENGRVGYTITSGNEDGKFSLDAVTGLLTIAHSLDHEHKRDYELVILATDHGTVQRMATQTLTIRVIDVNDQPPRFEQSIYVMNVSESQAPGTYVGMVVAIDGDSGVNGRITYELPEEIARGMFRINATTGEIRTKAILDREQRDSYVVTVYAMDGAFPARYDMATVLVYVMDVNDNNPTFAPPTFDITLPENQSPGVIHNAIATDADEGPNGDLIYSITGGDPKNAFSINQSTGAIFTVGALDREDEATYTLTITATDQGTSPRSGTTTIRVTVTDLNDNDPVFGSMSYYKSIPESTAINATILTVVATDDDEGLNGDVYYTLDNTTIGLFSIDPEHGEITTTGKFDYEKETRYTFQVTATDSGVFGPRSERVQVIIDISDVNDNAPVFKTIPIRANVTQDASSNTFVANVEADDKDSGVNGEVNYRFTQQSSSFAIDTVTGVITTKSLNPGTLFYHLEVMAFDLGSPSLSSNGIVEVWVGTSGSGGLQFGQQTYLVQPSEAADNGDVVLSLSAFLPDGSSSNDIVYSLVSGNENGAFGIQVQAGGSAILVVADTTKLDYETQPNIRLVAEAMRTPENSSPMYGYATVQVELTDANDNAPQFVQDRYQSRVWEVPNSDIYVTQVSATDADEGTNGAIYYEVTSGNTDNAFAIDHVTGIVTTAKSLDYEIEDSYVLTVVARDGGSPQLTGTATMRIGIVDVNDNQPVFVQMDPVSVSEDLGVGLSVTTVTATDSDTNPNIQYSFTSTGNPGGYFAIDQYSGIITLARSLDRETQDGYTLELEATDTEYTTTMTLEVIVTDENDNAPVFRQESYQVTLPELTQPNVAVVAVNASDKDIGLNAELTYSFVDSHPSFYIDPITGVIFTNQVIEFNDVETTIQLYVTATDSGAPALSEFVTVRIEITDVNNQSPVFVEDIYSASVSENVSLGHHVITVVAEDMDLSPENSKINYFIESGNDQGKFKIDANDGSITVLERLDREATDTYTLIIGAVDNGEPVNNATAEVVIEVEDINDHSPIFDHVQYEGRIAENATASTYILTVHATDRDIGYNGEVEYSIISGTYSDLFAIDVVSGAVTVRGELDREEVERVEFTVQASDRGMENQLASVVLVTITITDFNEFPPYFPQLFYHFLVPENMPVETYVFTAGALDNDAGEYGELTYSIRGLGPSNGDDYFTIDPVTGEVFTAAVFDYESANSYRFVVQAQDTGGLSISIQTEVNITSVDEFPPMFNDQEYYFEIGDGADAGDYVGQVTATDADGGEDGVVIYSLTHEFFYIEATTGIIKVAKPLNSSARKRRGLEDRFTHRSRREIDLSAQSNFALKIIASTGKPGTLIDDTTAAVSVVNAASSIPVWIIAIVVVAILIILLFVVIGIILVCRQRRRRRKKEAQADKRSVAGSMSPRSYDVTFDPVEMGAQGMVNHGMNSSGHFPHRQLYGIPGSGGGMGHTNISEPSNSASSGRGSTTMEDEEIRRINEGGTGAPKNNIREKVIDSGIAQDHEDGSVSDVNSPREKHLNYLNSTSVESMHVFGEEGGGEAGGGLDIGHLIYHRLDEVGAEEDDAIMDGTRLFGFTEDGHPSMAGSLSSIVNSDEELSGSYNWDYLLDWGPQFQPLAHVFAEIAKLKDDTVAKRQMTDPRLQQKKSLHANVKNYPPPLLTNTPQGPIKPVAQRVMNNTSMSNHSQHLPRSPVVQESAFVPAVVSPDLSPSLSPLAPGSSSLSPLVTSTGVSSQSSRVTSGTTTPQRMHYGGGIVFTHPTANDDEIQI</sequence>
<dbReference type="FunFam" id="2.60.40.60:FF:000115">
    <property type="entry name" value="FAT atypical cadherin 4"/>
    <property type="match status" value="1"/>
</dbReference>
<evidence type="ECO:0000256" key="10">
    <source>
        <dbReference type="ARBA" id="ARBA00023136"/>
    </source>
</evidence>
<keyword evidence="8 14" id="KW-0130">Cell adhesion</keyword>
<dbReference type="FunFam" id="2.60.40.60:FF:000033">
    <property type="entry name" value="FAT atypical cadherin 1"/>
    <property type="match status" value="1"/>
</dbReference>
<dbReference type="SUPFAM" id="SSF49313">
    <property type="entry name" value="Cadherin-like"/>
    <property type="match status" value="22"/>
</dbReference>
<feature type="domain" description="Cadherin" evidence="18">
    <location>
        <begin position="2296"/>
        <end position="2418"/>
    </location>
</feature>
<feature type="domain" description="Cadherin" evidence="18">
    <location>
        <begin position="1142"/>
        <end position="1246"/>
    </location>
</feature>
<evidence type="ECO:0000256" key="3">
    <source>
        <dbReference type="ARBA" id="ARBA00022536"/>
    </source>
</evidence>
<evidence type="ECO:0000256" key="6">
    <source>
        <dbReference type="ARBA" id="ARBA00022737"/>
    </source>
</evidence>
<dbReference type="FunFam" id="2.60.40.60:FF:000116">
    <property type="entry name" value="Dachsous cadherin-related 2"/>
    <property type="match status" value="1"/>
</dbReference>
<keyword evidence="2" id="KW-1003">Cell membrane</keyword>
<keyword evidence="9 17" id="KW-1133">Transmembrane helix</keyword>
<feature type="domain" description="Cadherin" evidence="18">
    <location>
        <begin position="1247"/>
        <end position="1350"/>
    </location>
</feature>
<evidence type="ECO:0000256" key="7">
    <source>
        <dbReference type="ARBA" id="ARBA00022837"/>
    </source>
</evidence>
<feature type="domain" description="Cadherin" evidence="18">
    <location>
        <begin position="1978"/>
        <end position="2083"/>
    </location>
</feature>
<keyword evidence="12" id="KW-0325">Glycoprotein</keyword>
<dbReference type="KEGG" id="spu:580282"/>
<dbReference type="FunFam" id="2.60.40.60:FF:000140">
    <property type="entry name" value="Dachsous cadherin-related 1"/>
    <property type="match status" value="1"/>
</dbReference>
<dbReference type="InterPro" id="IPR015919">
    <property type="entry name" value="Cadherin-like_sf"/>
</dbReference>
<dbReference type="FunFam" id="2.60.40.60:FF:000226">
    <property type="entry name" value="Dachsous, isoform B"/>
    <property type="match status" value="1"/>
</dbReference>
<feature type="domain" description="Cadherin" evidence="18">
    <location>
        <begin position="1669"/>
        <end position="1773"/>
    </location>
</feature>
<dbReference type="InterPro" id="IPR039808">
    <property type="entry name" value="Cadherin"/>
</dbReference>
<feature type="compositionally biased region" description="Low complexity" evidence="16">
    <location>
        <begin position="2769"/>
        <end position="2785"/>
    </location>
</feature>
<name>A0A7M7NIW5_STRPU</name>
<dbReference type="FunFam" id="2.60.40.60:FF:000039">
    <property type="entry name" value="FAT atypical cadherin 3"/>
    <property type="match status" value="1"/>
</dbReference>
<dbReference type="OMA" id="IVICVCM"/>
<feature type="domain" description="Cadherin" evidence="18">
    <location>
        <begin position="1557"/>
        <end position="1668"/>
    </location>
</feature>
<evidence type="ECO:0000256" key="9">
    <source>
        <dbReference type="ARBA" id="ARBA00022989"/>
    </source>
</evidence>
<evidence type="ECO:0000313" key="19">
    <source>
        <dbReference type="EnsemblMetazoa" id="XP_030837145"/>
    </source>
</evidence>
<dbReference type="FunCoup" id="A0A7M7NIW5">
    <property type="interactions" value="737"/>
</dbReference>
<comment type="subcellular location">
    <subcellularLocation>
        <location evidence="1">Cell membrane</location>
        <topology evidence="1">Single-pass membrane protein</topology>
    </subcellularLocation>
    <subcellularLocation>
        <location evidence="14">Cell membrane</location>
        <topology evidence="14">Single-pass type I membrane protein</topology>
    </subcellularLocation>
</comment>
<evidence type="ECO:0000256" key="8">
    <source>
        <dbReference type="ARBA" id="ARBA00022889"/>
    </source>
</evidence>
<feature type="domain" description="Cadherin" evidence="18">
    <location>
        <begin position="622"/>
        <end position="722"/>
    </location>
</feature>
<dbReference type="FunFam" id="4.10.900.10:FF:000028">
    <property type="entry name" value="Uncharacterized protein"/>
    <property type="match status" value="1"/>
</dbReference>
<feature type="domain" description="Cadherin" evidence="18">
    <location>
        <begin position="1037"/>
        <end position="1141"/>
    </location>
</feature>
<feature type="domain" description="Cadherin" evidence="18">
    <location>
        <begin position="1874"/>
        <end position="1977"/>
    </location>
</feature>
<dbReference type="FunFam" id="2.60.40.60:FF:000106">
    <property type="entry name" value="FAT atypical cadherin 4"/>
    <property type="match status" value="1"/>
</dbReference>
<feature type="domain" description="Cadherin" evidence="18">
    <location>
        <begin position="309"/>
        <end position="412"/>
    </location>
</feature>
<feature type="transmembrane region" description="Helical" evidence="17">
    <location>
        <begin position="2417"/>
        <end position="2442"/>
    </location>
</feature>
<feature type="domain" description="Cadherin" evidence="18">
    <location>
        <begin position="413"/>
        <end position="516"/>
    </location>
</feature>
<dbReference type="GO" id="GO:0050839">
    <property type="term" value="F:cell adhesion molecule binding"/>
    <property type="evidence" value="ECO:0000318"/>
    <property type="project" value="GO_Central"/>
</dbReference>
<feature type="domain" description="Cadherin" evidence="18">
    <location>
        <begin position="2190"/>
        <end position="2295"/>
    </location>
</feature>
<feature type="domain" description="Cadherin" evidence="18">
    <location>
        <begin position="1456"/>
        <end position="1556"/>
    </location>
</feature>
<feature type="domain" description="Cadherin" evidence="18">
    <location>
        <begin position="932"/>
        <end position="1037"/>
    </location>
</feature>